<dbReference type="STRING" id="1111735.GCA_000428045_01094"/>
<name>A0A2N6CYT5_9GAMM</name>
<evidence type="ECO:0008006" key="3">
    <source>
        <dbReference type="Google" id="ProtNLM"/>
    </source>
</evidence>
<protein>
    <recommendedName>
        <fullName evidence="3">DUF3179 domain-containing protein</fullName>
    </recommendedName>
</protein>
<dbReference type="RefSeq" id="WP_273438410.1">
    <property type="nucleotide sequence ID" value="NZ_PKUN01000005.1"/>
</dbReference>
<dbReference type="Pfam" id="PF11376">
    <property type="entry name" value="DUF3179"/>
    <property type="match status" value="1"/>
</dbReference>
<evidence type="ECO:0000313" key="1">
    <source>
        <dbReference type="EMBL" id="PLX62520.1"/>
    </source>
</evidence>
<dbReference type="Proteomes" id="UP000235015">
    <property type="component" value="Unassembled WGS sequence"/>
</dbReference>
<dbReference type="EMBL" id="PKUN01000005">
    <property type="protein sequence ID" value="PLX62520.1"/>
    <property type="molecule type" value="Genomic_DNA"/>
</dbReference>
<comment type="caution">
    <text evidence="1">The sequence shown here is derived from an EMBL/GenBank/DDBJ whole genome shotgun (WGS) entry which is preliminary data.</text>
</comment>
<gene>
    <name evidence="1" type="ORF">C0630_06520</name>
</gene>
<dbReference type="InterPro" id="IPR021516">
    <property type="entry name" value="DUF3179"/>
</dbReference>
<organism evidence="1 2">
    <name type="scientific">Sedimenticola selenatireducens</name>
    <dbReference type="NCBI Taxonomy" id="191960"/>
    <lineage>
        <taxon>Bacteria</taxon>
        <taxon>Pseudomonadati</taxon>
        <taxon>Pseudomonadota</taxon>
        <taxon>Gammaproteobacteria</taxon>
        <taxon>Chromatiales</taxon>
        <taxon>Sedimenticolaceae</taxon>
        <taxon>Sedimenticola</taxon>
    </lineage>
</organism>
<evidence type="ECO:0000313" key="2">
    <source>
        <dbReference type="Proteomes" id="UP000235015"/>
    </source>
</evidence>
<reference evidence="1 2" key="1">
    <citation type="submission" date="2017-11" db="EMBL/GenBank/DDBJ databases">
        <title>Genome-resolved metagenomics identifies genetic mobility, metabolic interactions, and unexpected diversity in perchlorate-reducing communities.</title>
        <authorList>
            <person name="Barnum T.P."/>
            <person name="Figueroa I.A."/>
            <person name="Carlstrom C.I."/>
            <person name="Lucas L.N."/>
            <person name="Engelbrektson A.L."/>
            <person name="Coates J.D."/>
        </authorList>
    </citation>
    <scope>NUCLEOTIDE SEQUENCE [LARGE SCALE GENOMIC DNA]</scope>
    <source>
        <strain evidence="1">BM301</strain>
    </source>
</reference>
<sequence>MLPVSATAERIGDFELYPDRASIPLGEIHSGWPAKDGIPAIDNPRFVQSGAVADLKPESRVLGLDWNGGTKAYPIGIMNWHEIVNDRYGEEPVAITYCPLCGSGVAFSARVSGEVLQFGVSGLLYNSDVLLYDRKTESLWSQLLARAVTGEINGTRLKVLPLVVTTWLEWRAQHPETWVLSRETGYTRNYDRDPYAGYETSEGIYFPVKKQDPRYHPKEQVLGLEIDGQFKAYPVAELSRTEGEIQDRFAGQSFTIHYNPVSQSARFFDPQGNQIPVIRSYWFAWYAFHPDTAVFRP</sequence>
<dbReference type="AlphaFoldDB" id="A0A2N6CYT5"/>
<proteinExistence type="predicted"/>
<accession>A0A2N6CYT5</accession>